<organism evidence="2 3">
    <name type="scientific">Nibrella viscosa</name>
    <dbReference type="NCBI Taxonomy" id="1084524"/>
    <lineage>
        <taxon>Bacteria</taxon>
        <taxon>Pseudomonadati</taxon>
        <taxon>Bacteroidota</taxon>
        <taxon>Cytophagia</taxon>
        <taxon>Cytophagales</taxon>
        <taxon>Spirosomataceae</taxon>
        <taxon>Nibrella</taxon>
    </lineage>
</organism>
<dbReference type="Proteomes" id="UP001500936">
    <property type="component" value="Unassembled WGS sequence"/>
</dbReference>
<dbReference type="PANTHER" id="PTHR45947">
    <property type="entry name" value="SULFOQUINOVOSYL TRANSFERASE SQD2"/>
    <property type="match status" value="1"/>
</dbReference>
<reference evidence="3" key="1">
    <citation type="journal article" date="2019" name="Int. J. Syst. Evol. Microbiol.">
        <title>The Global Catalogue of Microorganisms (GCM) 10K type strain sequencing project: providing services to taxonomists for standard genome sequencing and annotation.</title>
        <authorList>
            <consortium name="The Broad Institute Genomics Platform"/>
            <consortium name="The Broad Institute Genome Sequencing Center for Infectious Disease"/>
            <person name="Wu L."/>
            <person name="Ma J."/>
        </authorList>
    </citation>
    <scope>NUCLEOTIDE SEQUENCE [LARGE SCALE GENOMIC DNA]</scope>
    <source>
        <strain evidence="3">JCM 17925</strain>
    </source>
</reference>
<dbReference type="RefSeq" id="WP_345267548.1">
    <property type="nucleotide sequence ID" value="NZ_BAABHB010000004.1"/>
</dbReference>
<dbReference type="InterPro" id="IPR050194">
    <property type="entry name" value="Glycosyltransferase_grp1"/>
</dbReference>
<gene>
    <name evidence="2" type="ORF">GCM10023187_25000</name>
</gene>
<dbReference type="Gene3D" id="3.40.50.2000">
    <property type="entry name" value="Glycogen Phosphorylase B"/>
    <property type="match status" value="2"/>
</dbReference>
<dbReference type="PANTHER" id="PTHR45947:SF3">
    <property type="entry name" value="SULFOQUINOVOSYL TRANSFERASE SQD2"/>
    <property type="match status" value="1"/>
</dbReference>
<protein>
    <recommendedName>
        <fullName evidence="1">Glycosyl transferase family 1 domain-containing protein</fullName>
    </recommendedName>
</protein>
<keyword evidence="3" id="KW-1185">Reference proteome</keyword>
<dbReference type="EMBL" id="BAABHB010000004">
    <property type="protein sequence ID" value="GAA4406014.1"/>
    <property type="molecule type" value="Genomic_DNA"/>
</dbReference>
<dbReference type="SUPFAM" id="SSF53756">
    <property type="entry name" value="UDP-Glycosyltransferase/glycogen phosphorylase"/>
    <property type="match status" value="1"/>
</dbReference>
<sequence>MEKLNIVVLNSHPIQYFAPLYRQMAEEETIQLKVYYCSKHGFNGEIDQQFKTGIQWDIPLLDGYDYEFLPNMALKPSIYSFWGLLNFSVLQKLRKLPKGIVLVHGWAYAINWLTIVIGCILGHTICLRAESPLNLERIKNRALLWIRKVLLKQCLFRFVHHFLYIGSQNRAFYEWYGVPADKLIFTPYAVDNQRFLRQYTELSRNTVILKEQLGLPTSKRIILYSGKYVQKKRPLDLLRAFKALNRSDVALVLMGEGELRPVMEQYIRVHQLTDVFLTGFVNQSKVAEYYAVADLYVMCSDERETWGLSTNEAMNFALPLVLSSQVGCADDLLSEAENGFSYSCGDIAELTNTLQQFLYLSTEKIREMGMCSQLKIQTYSYEVIIQKLKEKLLPC</sequence>
<evidence type="ECO:0000313" key="2">
    <source>
        <dbReference type="EMBL" id="GAA4406014.1"/>
    </source>
</evidence>
<accession>A0ABP8KFH4</accession>
<evidence type="ECO:0000259" key="1">
    <source>
        <dbReference type="Pfam" id="PF00534"/>
    </source>
</evidence>
<dbReference type="InterPro" id="IPR001296">
    <property type="entry name" value="Glyco_trans_1"/>
</dbReference>
<evidence type="ECO:0000313" key="3">
    <source>
        <dbReference type="Proteomes" id="UP001500936"/>
    </source>
</evidence>
<feature type="domain" description="Glycosyl transferase family 1" evidence="1">
    <location>
        <begin position="210"/>
        <end position="361"/>
    </location>
</feature>
<comment type="caution">
    <text evidence="2">The sequence shown here is derived from an EMBL/GenBank/DDBJ whole genome shotgun (WGS) entry which is preliminary data.</text>
</comment>
<proteinExistence type="predicted"/>
<name>A0ABP8KFH4_9BACT</name>
<dbReference type="CDD" id="cd03801">
    <property type="entry name" value="GT4_PimA-like"/>
    <property type="match status" value="1"/>
</dbReference>
<dbReference type="Pfam" id="PF00534">
    <property type="entry name" value="Glycos_transf_1"/>
    <property type="match status" value="1"/>
</dbReference>